<evidence type="ECO:0000313" key="2">
    <source>
        <dbReference type="Proteomes" id="UP001291623"/>
    </source>
</evidence>
<comment type="caution">
    <text evidence="1">The sequence shown here is derived from an EMBL/GenBank/DDBJ whole genome shotgun (WGS) entry which is preliminary data.</text>
</comment>
<reference evidence="1" key="1">
    <citation type="submission" date="2023-12" db="EMBL/GenBank/DDBJ databases">
        <title>Genome assembly of Anisodus tanguticus.</title>
        <authorList>
            <person name="Wang Y.-J."/>
        </authorList>
    </citation>
    <scope>NUCLEOTIDE SEQUENCE</scope>
    <source>
        <strain evidence="1">KB-2021</strain>
        <tissue evidence="1">Leaf</tissue>
    </source>
</reference>
<accession>A0AAE1QS41</accession>
<organism evidence="1 2">
    <name type="scientific">Anisodus tanguticus</name>
    <dbReference type="NCBI Taxonomy" id="243964"/>
    <lineage>
        <taxon>Eukaryota</taxon>
        <taxon>Viridiplantae</taxon>
        <taxon>Streptophyta</taxon>
        <taxon>Embryophyta</taxon>
        <taxon>Tracheophyta</taxon>
        <taxon>Spermatophyta</taxon>
        <taxon>Magnoliopsida</taxon>
        <taxon>eudicotyledons</taxon>
        <taxon>Gunneridae</taxon>
        <taxon>Pentapetalae</taxon>
        <taxon>asterids</taxon>
        <taxon>lamiids</taxon>
        <taxon>Solanales</taxon>
        <taxon>Solanaceae</taxon>
        <taxon>Solanoideae</taxon>
        <taxon>Hyoscyameae</taxon>
        <taxon>Anisodus</taxon>
    </lineage>
</organism>
<name>A0AAE1QS41_9SOLA</name>
<dbReference type="AlphaFoldDB" id="A0AAE1QS41"/>
<keyword evidence="2" id="KW-1185">Reference proteome</keyword>
<gene>
    <name evidence="1" type="ORF">RND71_042215</name>
</gene>
<dbReference type="Proteomes" id="UP001291623">
    <property type="component" value="Unassembled WGS sequence"/>
</dbReference>
<sequence length="123" mass="14190">MKDQFNELTLEEFLEEITRQEQKHFQKKAAENEKSYVTEMFGELYFKENLETSIKHHFPPMPKYSTYENNANKVSISEAEFGRINFSEKLPNGDIALHVNEMQIGQDAETSVADNADVASPQI</sequence>
<dbReference type="EMBL" id="JAVYJV010000024">
    <property type="protein sequence ID" value="KAK4337728.1"/>
    <property type="molecule type" value="Genomic_DNA"/>
</dbReference>
<evidence type="ECO:0000313" key="1">
    <source>
        <dbReference type="EMBL" id="KAK4337728.1"/>
    </source>
</evidence>
<protein>
    <submittedName>
        <fullName evidence="1">Uncharacterized protein</fullName>
    </submittedName>
</protein>
<proteinExistence type="predicted"/>